<dbReference type="PROSITE" id="PS50892">
    <property type="entry name" value="V_SNARE"/>
    <property type="match status" value="1"/>
</dbReference>
<dbReference type="GO" id="GO:0005789">
    <property type="term" value="C:endoplasmic reticulum membrane"/>
    <property type="evidence" value="ECO:0007669"/>
    <property type="project" value="UniProtKB-SubCell"/>
</dbReference>
<evidence type="ECO:0000256" key="4">
    <source>
        <dbReference type="ARBA" id="ARBA00022448"/>
    </source>
</evidence>
<dbReference type="InterPro" id="IPR044565">
    <property type="entry name" value="Sec22"/>
</dbReference>
<organism evidence="17 18">
    <name type="scientific">Wallemia hederae</name>
    <dbReference type="NCBI Taxonomy" id="1540922"/>
    <lineage>
        <taxon>Eukaryota</taxon>
        <taxon>Fungi</taxon>
        <taxon>Dikarya</taxon>
        <taxon>Basidiomycota</taxon>
        <taxon>Wallemiomycotina</taxon>
        <taxon>Wallemiomycetes</taxon>
        <taxon>Wallemiales</taxon>
        <taxon>Wallemiaceae</taxon>
        <taxon>Wallemia</taxon>
    </lineage>
</organism>
<protein>
    <recommendedName>
        <fullName evidence="12">Protein transport protein SEC22</fullName>
    </recommendedName>
</protein>
<feature type="transmembrane region" description="Helical" evidence="14">
    <location>
        <begin position="201"/>
        <end position="219"/>
    </location>
</feature>
<dbReference type="Pfam" id="PF13774">
    <property type="entry name" value="Longin"/>
    <property type="match status" value="1"/>
</dbReference>
<dbReference type="SUPFAM" id="SSF64356">
    <property type="entry name" value="SNARE-like"/>
    <property type="match status" value="1"/>
</dbReference>
<evidence type="ECO:0000256" key="9">
    <source>
        <dbReference type="ARBA" id="ARBA00023034"/>
    </source>
</evidence>
<comment type="similarity">
    <text evidence="3">Belongs to the synaptobrevin family.</text>
</comment>
<evidence type="ECO:0000313" key="18">
    <source>
        <dbReference type="Proteomes" id="UP000310189"/>
    </source>
</evidence>
<accession>A0A4T0FUB5</accession>
<evidence type="ECO:0000256" key="14">
    <source>
        <dbReference type="SAM" id="Phobius"/>
    </source>
</evidence>
<keyword evidence="5 14" id="KW-0812">Transmembrane</keyword>
<dbReference type="Gene3D" id="1.20.5.110">
    <property type="match status" value="1"/>
</dbReference>
<dbReference type="InterPro" id="IPR011012">
    <property type="entry name" value="Longin-like_dom_sf"/>
</dbReference>
<dbReference type="OrthoDB" id="1719357at2759"/>
<dbReference type="GO" id="GO:0006890">
    <property type="term" value="P:retrograde vesicle-mediated transport, Golgi to endoplasmic reticulum"/>
    <property type="evidence" value="ECO:0007669"/>
    <property type="project" value="InterPro"/>
</dbReference>
<comment type="subcellular location">
    <subcellularLocation>
        <location evidence="1">Endoplasmic reticulum membrane</location>
        <topology evidence="1">Single-pass type IV membrane protein</topology>
    </subcellularLocation>
    <subcellularLocation>
        <location evidence="2">Golgi apparatus membrane</location>
        <topology evidence="2">Single-pass type IV membrane protein</topology>
    </subcellularLocation>
</comment>
<keyword evidence="4" id="KW-0813">Transport</keyword>
<dbReference type="EMBL" id="SPNW01000007">
    <property type="protein sequence ID" value="TIA92362.1"/>
    <property type="molecule type" value="Genomic_DNA"/>
</dbReference>
<reference evidence="17 18" key="1">
    <citation type="submission" date="2019-03" db="EMBL/GenBank/DDBJ databases">
        <title>Sequencing 23 genomes of Wallemia ichthyophaga.</title>
        <authorList>
            <person name="Gostincar C."/>
        </authorList>
    </citation>
    <scope>NUCLEOTIDE SEQUENCE [LARGE SCALE GENOMIC DNA]</scope>
    <source>
        <strain evidence="17 18">EXF-5753</strain>
    </source>
</reference>
<sequence>MTLSTSITRISDQLPLAASIDDEETESNLKEQKQQSKLILRRISPQSESKCSIESGNYTIHYLLSDLVCYLCISDKSYPRNLVFSYLDELAKEFTQSYSTQLSLLKRPYAAQSFENFISKTQRIYIDPRAAMATQQQSPYAQLNDDLHDVTRIMTKNIEDLLWRGDSLDKMSHLSTSLKDESSKYKRAAKKVNFDALIRKWSPVAAIAIIIMIVLYWKIF</sequence>
<evidence type="ECO:0000256" key="1">
    <source>
        <dbReference type="ARBA" id="ARBA00004163"/>
    </source>
</evidence>
<evidence type="ECO:0000256" key="12">
    <source>
        <dbReference type="ARBA" id="ARBA00024249"/>
    </source>
</evidence>
<dbReference type="GO" id="GO:0015031">
    <property type="term" value="P:protein transport"/>
    <property type="evidence" value="ECO:0007669"/>
    <property type="project" value="UniProtKB-KW"/>
</dbReference>
<dbReference type="Gene3D" id="3.30.450.50">
    <property type="entry name" value="Longin domain"/>
    <property type="match status" value="1"/>
</dbReference>
<dbReference type="GO" id="GO:0005484">
    <property type="term" value="F:SNAP receptor activity"/>
    <property type="evidence" value="ECO:0007669"/>
    <property type="project" value="InterPro"/>
</dbReference>
<evidence type="ECO:0000256" key="3">
    <source>
        <dbReference type="ARBA" id="ARBA00008025"/>
    </source>
</evidence>
<dbReference type="InterPro" id="IPR010908">
    <property type="entry name" value="Longin_dom"/>
</dbReference>
<keyword evidence="10 13" id="KW-0175">Coiled coil</keyword>
<dbReference type="SUPFAM" id="SSF58038">
    <property type="entry name" value="SNARE fusion complex"/>
    <property type="match status" value="1"/>
</dbReference>
<dbReference type="InterPro" id="IPR042855">
    <property type="entry name" value="V_SNARE_CC"/>
</dbReference>
<evidence type="ECO:0000313" key="17">
    <source>
        <dbReference type="EMBL" id="TIA92362.1"/>
    </source>
</evidence>
<name>A0A4T0FUB5_9BASI</name>
<comment type="caution">
    <text evidence="17">The sequence shown here is derived from an EMBL/GenBank/DDBJ whole genome shotgun (WGS) entry which is preliminary data.</text>
</comment>
<feature type="domain" description="Longin" evidence="15">
    <location>
        <begin position="6"/>
        <end position="118"/>
    </location>
</feature>
<keyword evidence="9" id="KW-0333">Golgi apparatus</keyword>
<dbReference type="PANTHER" id="PTHR45837">
    <property type="entry name" value="VESICLE-TRAFFICKING PROTEIN SEC22B"/>
    <property type="match status" value="1"/>
</dbReference>
<dbReference type="AlphaFoldDB" id="A0A4T0FUB5"/>
<keyword evidence="7" id="KW-0653">Protein transport</keyword>
<dbReference type="Proteomes" id="UP000310189">
    <property type="component" value="Unassembled WGS sequence"/>
</dbReference>
<evidence type="ECO:0000259" key="16">
    <source>
        <dbReference type="PROSITE" id="PS50892"/>
    </source>
</evidence>
<evidence type="ECO:0000259" key="15">
    <source>
        <dbReference type="PROSITE" id="PS50859"/>
    </source>
</evidence>
<dbReference type="CDD" id="cd15866">
    <property type="entry name" value="R-SNARE_SEC22"/>
    <property type="match status" value="1"/>
</dbReference>
<evidence type="ECO:0000256" key="11">
    <source>
        <dbReference type="ARBA" id="ARBA00023136"/>
    </source>
</evidence>
<keyword evidence="8 14" id="KW-1133">Transmembrane helix</keyword>
<evidence type="ECO:0000256" key="10">
    <source>
        <dbReference type="ARBA" id="ARBA00023054"/>
    </source>
</evidence>
<dbReference type="PROSITE" id="PS50859">
    <property type="entry name" value="LONGIN"/>
    <property type="match status" value="1"/>
</dbReference>
<dbReference type="GO" id="GO:0006888">
    <property type="term" value="P:endoplasmic reticulum to Golgi vesicle-mediated transport"/>
    <property type="evidence" value="ECO:0007669"/>
    <property type="project" value="InterPro"/>
</dbReference>
<evidence type="ECO:0000256" key="2">
    <source>
        <dbReference type="ARBA" id="ARBA00004409"/>
    </source>
</evidence>
<gene>
    <name evidence="17" type="ORF">E3P99_00659</name>
</gene>
<proteinExistence type="inferred from homology"/>
<dbReference type="CDD" id="cd14824">
    <property type="entry name" value="Longin"/>
    <property type="match status" value="1"/>
</dbReference>
<evidence type="ECO:0000256" key="8">
    <source>
        <dbReference type="ARBA" id="ARBA00022989"/>
    </source>
</evidence>
<dbReference type="Pfam" id="PF00957">
    <property type="entry name" value="Synaptobrevin"/>
    <property type="match status" value="1"/>
</dbReference>
<dbReference type="SMART" id="SM01270">
    <property type="entry name" value="Longin"/>
    <property type="match status" value="1"/>
</dbReference>
<keyword evidence="11 14" id="KW-0472">Membrane</keyword>
<evidence type="ECO:0000256" key="5">
    <source>
        <dbReference type="ARBA" id="ARBA00022692"/>
    </source>
</evidence>
<evidence type="ECO:0000256" key="7">
    <source>
        <dbReference type="ARBA" id="ARBA00022927"/>
    </source>
</evidence>
<keyword evidence="18" id="KW-1185">Reference proteome</keyword>
<dbReference type="GO" id="GO:0000139">
    <property type="term" value="C:Golgi membrane"/>
    <property type="evidence" value="ECO:0007669"/>
    <property type="project" value="UniProtKB-SubCell"/>
</dbReference>
<feature type="domain" description="V-SNARE coiled-coil homology" evidence="16">
    <location>
        <begin position="139"/>
        <end position="199"/>
    </location>
</feature>
<evidence type="ECO:0000256" key="13">
    <source>
        <dbReference type="PROSITE-ProRule" id="PRU00290"/>
    </source>
</evidence>
<keyword evidence="6" id="KW-0256">Endoplasmic reticulum</keyword>
<evidence type="ECO:0000256" key="6">
    <source>
        <dbReference type="ARBA" id="ARBA00022824"/>
    </source>
</evidence>